<dbReference type="AlphaFoldDB" id="G3MTV0"/>
<reference evidence="2" key="1">
    <citation type="journal article" date="2011" name="PLoS ONE">
        <title>A deep insight into the sialotranscriptome of the gulf coast tick, Amblyomma maculatum.</title>
        <authorList>
            <person name="Karim S."/>
            <person name="Singh P."/>
            <person name="Ribeiro J.M."/>
        </authorList>
    </citation>
    <scope>NUCLEOTIDE SEQUENCE</scope>
    <source>
        <tissue evidence="2">Salivary gland</tissue>
    </source>
</reference>
<keyword evidence="1" id="KW-0732">Signal</keyword>
<feature type="chain" id="PRO_5003447486" description="Single domain-containing protein" evidence="1">
    <location>
        <begin position="18"/>
        <end position="152"/>
    </location>
</feature>
<evidence type="ECO:0000313" key="2">
    <source>
        <dbReference type="EMBL" id="AEO36918.1"/>
    </source>
</evidence>
<accession>G3MTV0</accession>
<protein>
    <recommendedName>
        <fullName evidence="3">Single domain-containing protein</fullName>
    </recommendedName>
</protein>
<organism evidence="2">
    <name type="scientific">Amblyomma maculatum</name>
    <name type="common">Gulf Coast tick</name>
    <dbReference type="NCBI Taxonomy" id="34609"/>
    <lineage>
        <taxon>Eukaryota</taxon>
        <taxon>Metazoa</taxon>
        <taxon>Ecdysozoa</taxon>
        <taxon>Arthropoda</taxon>
        <taxon>Chelicerata</taxon>
        <taxon>Arachnida</taxon>
        <taxon>Acari</taxon>
        <taxon>Parasitiformes</taxon>
        <taxon>Ixodida</taxon>
        <taxon>Ixodoidea</taxon>
        <taxon>Ixodidae</taxon>
        <taxon>Amblyomminae</taxon>
        <taxon>Amblyomma</taxon>
    </lineage>
</organism>
<feature type="signal peptide" evidence="1">
    <location>
        <begin position="1"/>
        <end position="17"/>
    </location>
</feature>
<name>G3MTV0_AMBMU</name>
<dbReference type="EMBL" id="JO845302">
    <property type="protein sequence ID" value="AEO36918.1"/>
    <property type="molecule type" value="mRNA"/>
</dbReference>
<proteinExistence type="evidence at transcript level"/>
<evidence type="ECO:0000256" key="1">
    <source>
        <dbReference type="SAM" id="SignalP"/>
    </source>
</evidence>
<sequence length="152" mass="17464">MNRVMAIMSILLRLAHAQAPEDLKVVEFTNVTLHEDEYCEYKNSTFRNKVEVAAPVCKTITCLHSQGKVRISECAPLKPGCERDPEPMSFYPECCRTKCFQPKHSCVTPGGYYLLPHGFWFYIHRIPCFYVVCIDGIFAAGRCGMPPQWRWP</sequence>
<evidence type="ECO:0008006" key="3">
    <source>
        <dbReference type="Google" id="ProtNLM"/>
    </source>
</evidence>